<keyword evidence="2" id="KW-0805">Transcription regulation</keyword>
<dbReference type="InterPro" id="IPR005119">
    <property type="entry name" value="LysR_subst-bd"/>
</dbReference>
<dbReference type="GO" id="GO:0003677">
    <property type="term" value="F:DNA binding"/>
    <property type="evidence" value="ECO:0007669"/>
    <property type="project" value="UniProtKB-KW"/>
</dbReference>
<dbReference type="GO" id="GO:0003700">
    <property type="term" value="F:DNA-binding transcription factor activity"/>
    <property type="evidence" value="ECO:0007669"/>
    <property type="project" value="InterPro"/>
</dbReference>
<evidence type="ECO:0000256" key="3">
    <source>
        <dbReference type="ARBA" id="ARBA00023125"/>
    </source>
</evidence>
<evidence type="ECO:0000256" key="1">
    <source>
        <dbReference type="ARBA" id="ARBA00009437"/>
    </source>
</evidence>
<evidence type="ECO:0000313" key="7">
    <source>
        <dbReference type="Proteomes" id="UP001139006"/>
    </source>
</evidence>
<dbReference type="PANTHER" id="PTHR30346">
    <property type="entry name" value="TRANSCRIPTIONAL DUAL REGULATOR HCAR-RELATED"/>
    <property type="match status" value="1"/>
</dbReference>
<dbReference type="Gene3D" id="1.10.10.10">
    <property type="entry name" value="Winged helix-like DNA-binding domain superfamily/Winged helix DNA-binding domain"/>
    <property type="match status" value="1"/>
</dbReference>
<dbReference type="SUPFAM" id="SSF46785">
    <property type="entry name" value="Winged helix' DNA-binding domain"/>
    <property type="match status" value="1"/>
</dbReference>
<dbReference type="RefSeq" id="WP_253359075.1">
    <property type="nucleotide sequence ID" value="NZ_JAIULA010000003.1"/>
</dbReference>
<dbReference type="PANTHER" id="PTHR30346:SF0">
    <property type="entry name" value="HCA OPERON TRANSCRIPTIONAL ACTIVATOR HCAR"/>
    <property type="match status" value="1"/>
</dbReference>
<dbReference type="AlphaFoldDB" id="A0A9X2JKZ5"/>
<comment type="similarity">
    <text evidence="1">Belongs to the LysR transcriptional regulatory family.</text>
</comment>
<dbReference type="Pfam" id="PF03466">
    <property type="entry name" value="LysR_substrate"/>
    <property type="match status" value="1"/>
</dbReference>
<proteinExistence type="inferred from homology"/>
<dbReference type="FunFam" id="1.10.10.10:FF:000001">
    <property type="entry name" value="LysR family transcriptional regulator"/>
    <property type="match status" value="1"/>
</dbReference>
<dbReference type="InterPro" id="IPR000847">
    <property type="entry name" value="LysR_HTH_N"/>
</dbReference>
<evidence type="ECO:0000256" key="4">
    <source>
        <dbReference type="ARBA" id="ARBA00023163"/>
    </source>
</evidence>
<dbReference type="Pfam" id="PF00126">
    <property type="entry name" value="HTH_1"/>
    <property type="match status" value="1"/>
</dbReference>
<dbReference type="PROSITE" id="PS50931">
    <property type="entry name" value="HTH_LYSR"/>
    <property type="match status" value="1"/>
</dbReference>
<gene>
    <name evidence="6" type="ORF">LB941_02020</name>
</gene>
<comment type="caution">
    <text evidence="6">The sequence shown here is derived from an EMBL/GenBank/DDBJ whole genome shotgun (WGS) entry which is preliminary data.</text>
</comment>
<dbReference type="GO" id="GO:0032993">
    <property type="term" value="C:protein-DNA complex"/>
    <property type="evidence" value="ECO:0007669"/>
    <property type="project" value="TreeGrafter"/>
</dbReference>
<keyword evidence="7" id="KW-1185">Reference proteome</keyword>
<dbReference type="Gene3D" id="3.40.190.10">
    <property type="entry name" value="Periplasmic binding protein-like II"/>
    <property type="match status" value="2"/>
</dbReference>
<evidence type="ECO:0000259" key="5">
    <source>
        <dbReference type="PROSITE" id="PS50931"/>
    </source>
</evidence>
<feature type="domain" description="HTH lysR-type" evidence="5">
    <location>
        <begin position="1"/>
        <end position="58"/>
    </location>
</feature>
<keyword evidence="3" id="KW-0238">DNA-binding</keyword>
<reference evidence="6 7" key="1">
    <citation type="journal article" date="2023" name="Int. J. Syst. Evol. Microbiol.">
        <title>Ligilactobacillus ubinensis sp. nov., a novel species isolated from the wild ferment of a durian fruit (Durio zibethinus).</title>
        <authorList>
            <person name="Heng Y.C."/>
            <person name="Menon N."/>
            <person name="Chen B."/>
            <person name="Loo B.Z.L."/>
            <person name="Wong G.W.J."/>
            <person name="Lim A.C.H."/>
            <person name="Silvaraju S."/>
            <person name="Kittelmann S."/>
        </authorList>
    </citation>
    <scope>NUCLEOTIDE SEQUENCE [LARGE SCALE GENOMIC DNA]</scope>
    <source>
        <strain evidence="6 7">WILCCON 0076</strain>
    </source>
</reference>
<dbReference type="InterPro" id="IPR036388">
    <property type="entry name" value="WH-like_DNA-bd_sf"/>
</dbReference>
<dbReference type="Proteomes" id="UP001139006">
    <property type="component" value="Unassembled WGS sequence"/>
</dbReference>
<dbReference type="InterPro" id="IPR036390">
    <property type="entry name" value="WH_DNA-bd_sf"/>
</dbReference>
<organism evidence="6 7">
    <name type="scientific">Ligilactobacillus ubinensis</name>
    <dbReference type="NCBI Taxonomy" id="2876789"/>
    <lineage>
        <taxon>Bacteria</taxon>
        <taxon>Bacillati</taxon>
        <taxon>Bacillota</taxon>
        <taxon>Bacilli</taxon>
        <taxon>Lactobacillales</taxon>
        <taxon>Lactobacillaceae</taxon>
        <taxon>Ligilactobacillus</taxon>
    </lineage>
</organism>
<accession>A0A9X2JKZ5</accession>
<dbReference type="EMBL" id="JAIULA010000003">
    <property type="protein sequence ID" value="MCP0886110.1"/>
    <property type="molecule type" value="Genomic_DNA"/>
</dbReference>
<sequence>MNSKQLEAFINVAQSLNFSKAAQRMFVTQPTVSNLIKTLEQELGVALFERTVRNVHLTPAGETFYSDAKEIYTRIIMATDRAKQENKKFSAKISIGLSLNRFEKDFLPNFIKKFSQKNEETQLFFYKVKYKKGMQDLLERKIDILLFNTNEVIDNKTIKSITLYKDDFVLLIPNDTKLATQTTITIADLNTSTIIIPKRTDSHPELEELLKYIKQKNEYAHIIYCDDIQVAQLLVSCGLGVSIVPIFEVDNNKTITVIPLDITKITNINRKIPYGIAWNSFEKRKEITNFVKQFQQHFKKWSN</sequence>
<dbReference type="PRINTS" id="PR00039">
    <property type="entry name" value="HTHLYSR"/>
</dbReference>
<dbReference type="SUPFAM" id="SSF53850">
    <property type="entry name" value="Periplasmic binding protein-like II"/>
    <property type="match status" value="1"/>
</dbReference>
<name>A0A9X2JKZ5_9LACO</name>
<evidence type="ECO:0000313" key="6">
    <source>
        <dbReference type="EMBL" id="MCP0886110.1"/>
    </source>
</evidence>
<protein>
    <submittedName>
        <fullName evidence="6">LysR family transcriptional regulator</fullName>
    </submittedName>
</protein>
<evidence type="ECO:0000256" key="2">
    <source>
        <dbReference type="ARBA" id="ARBA00023015"/>
    </source>
</evidence>
<keyword evidence="4" id="KW-0804">Transcription</keyword>
<dbReference type="CDD" id="cd05466">
    <property type="entry name" value="PBP2_LTTR_substrate"/>
    <property type="match status" value="1"/>
</dbReference>